<dbReference type="Pfam" id="PF19420">
    <property type="entry name" value="DDAH_eukar"/>
    <property type="match status" value="1"/>
</dbReference>
<protein>
    <recommendedName>
        <fullName evidence="2">arginine deiminase</fullName>
        <ecNumber evidence="2">3.5.3.6</ecNumber>
    </recommendedName>
</protein>
<proteinExistence type="predicted"/>
<keyword evidence="5" id="KW-1185">Reference proteome</keyword>
<dbReference type="OrthoDB" id="9807502at2"/>
<dbReference type="EMBL" id="LPXN01000126">
    <property type="protein sequence ID" value="KZD05995.1"/>
    <property type="molecule type" value="Genomic_DNA"/>
</dbReference>
<dbReference type="Proteomes" id="UP000076400">
    <property type="component" value="Unassembled WGS sequence"/>
</dbReference>
<dbReference type="AlphaFoldDB" id="A0A154VXM8"/>
<evidence type="ECO:0000256" key="1">
    <source>
        <dbReference type="ARBA" id="ARBA00005213"/>
    </source>
</evidence>
<dbReference type="RefSeq" id="WP_067557783.1">
    <property type="nucleotide sequence ID" value="NZ_LPXN01000126.1"/>
</dbReference>
<dbReference type="GO" id="GO:0019546">
    <property type="term" value="P:L-arginine deiminase pathway"/>
    <property type="evidence" value="ECO:0007669"/>
    <property type="project" value="TreeGrafter"/>
</dbReference>
<name>A0A154VXM8_9PROT</name>
<comment type="caution">
    <text evidence="4">The sequence shown here is derived from an EMBL/GenBank/DDBJ whole genome shotgun (WGS) entry which is preliminary data.</text>
</comment>
<dbReference type="SUPFAM" id="SSF55909">
    <property type="entry name" value="Pentein"/>
    <property type="match status" value="1"/>
</dbReference>
<evidence type="ECO:0000313" key="5">
    <source>
        <dbReference type="Proteomes" id="UP000076400"/>
    </source>
</evidence>
<evidence type="ECO:0000256" key="2">
    <source>
        <dbReference type="ARBA" id="ARBA00012171"/>
    </source>
</evidence>
<comment type="catalytic activity">
    <reaction evidence="3">
        <text>L-arginine + H2O = L-citrulline + NH4(+)</text>
        <dbReference type="Rhea" id="RHEA:19597"/>
        <dbReference type="ChEBI" id="CHEBI:15377"/>
        <dbReference type="ChEBI" id="CHEBI:28938"/>
        <dbReference type="ChEBI" id="CHEBI:32682"/>
        <dbReference type="ChEBI" id="CHEBI:57743"/>
        <dbReference type="EC" id="3.5.3.6"/>
    </reaction>
</comment>
<reference evidence="4 5" key="1">
    <citation type="submission" date="2015-12" db="EMBL/GenBank/DDBJ databases">
        <title>Genome sequence of Oceanibaculum pacificum MCCC 1A02656.</title>
        <authorList>
            <person name="Lu L."/>
            <person name="Lai Q."/>
            <person name="Shao Z."/>
            <person name="Qian P."/>
        </authorList>
    </citation>
    <scope>NUCLEOTIDE SEQUENCE [LARGE SCALE GENOMIC DNA]</scope>
    <source>
        <strain evidence="4 5">MCCC 1A02656</strain>
    </source>
</reference>
<evidence type="ECO:0000313" key="4">
    <source>
        <dbReference type="EMBL" id="KZD05995.1"/>
    </source>
</evidence>
<gene>
    <name evidence="4" type="ORF">AUP43_11305</name>
</gene>
<sequence length="285" mass="31415">MSTPYGVADEYGVLTDVLLCEPDHFRWFPANSVVEETLRRGTAFDLQVAKRQHREFIEALEGAGVTCHFVEPDPNLPYQVYTRDPDVTTPWGVMVTQMCRPQRVGEVAPIVRFYQEAGIPIWNWITAGSLEGGDVHLVRPGKLMIGYTGERTKATAARQAASWFEQEGWEVRCQPFAEHFLHMDLLFAMAAEGVAVACLDVLPEECVAWLKAQKIELVNVPYKAAMELGCNVLGLGNGKVLSTAASSEVNAGLRALGLEVLDPDLTMFTMGGGGPRCMSMPLRRV</sequence>
<dbReference type="STRING" id="580166.AUP43_11305"/>
<comment type="pathway">
    <text evidence="1">Amino-acid degradation; L-arginine degradation via ADI pathway; carbamoyl phosphate from L-arginine: step 1/2.</text>
</comment>
<dbReference type="GO" id="GO:0016990">
    <property type="term" value="F:arginine deiminase activity"/>
    <property type="evidence" value="ECO:0007669"/>
    <property type="project" value="UniProtKB-EC"/>
</dbReference>
<dbReference type="PANTHER" id="PTHR47271">
    <property type="entry name" value="ARGININE DEIMINASE"/>
    <property type="match status" value="1"/>
</dbReference>
<evidence type="ECO:0000256" key="3">
    <source>
        <dbReference type="ARBA" id="ARBA00049429"/>
    </source>
</evidence>
<organism evidence="4 5">
    <name type="scientific">Oceanibaculum pacificum</name>
    <dbReference type="NCBI Taxonomy" id="580166"/>
    <lineage>
        <taxon>Bacteria</taxon>
        <taxon>Pseudomonadati</taxon>
        <taxon>Pseudomonadota</taxon>
        <taxon>Alphaproteobacteria</taxon>
        <taxon>Rhodospirillales</taxon>
        <taxon>Oceanibaculaceae</taxon>
        <taxon>Oceanibaculum</taxon>
    </lineage>
</organism>
<accession>A0A154VXM8</accession>
<dbReference type="Gene3D" id="3.75.10.10">
    <property type="entry name" value="L-arginine/glycine Amidinotransferase, Chain A"/>
    <property type="match status" value="1"/>
</dbReference>
<dbReference type="EC" id="3.5.3.6" evidence="2"/>
<dbReference type="PANTHER" id="PTHR47271:SF2">
    <property type="entry name" value="ARGININE DEIMINASE"/>
    <property type="match status" value="1"/>
</dbReference>